<reference evidence="1" key="1">
    <citation type="submission" date="2022-09" db="EMBL/GenBank/DDBJ databases">
        <title>Culturomic study of gut microbiota in children with autism spectrum disorder.</title>
        <authorList>
            <person name="Efimov B.A."/>
            <person name="Chaplin A.V."/>
            <person name="Sokolova S.R."/>
            <person name="Pikina A.P."/>
            <person name="Korzhanova M."/>
            <person name="Belova V."/>
            <person name="Korostin D."/>
        </authorList>
    </citation>
    <scope>NUCLEOTIDE SEQUENCE</scope>
    <source>
        <strain evidence="1">ASD5510</strain>
    </source>
</reference>
<protein>
    <submittedName>
        <fullName evidence="1">Uncharacterized protein</fullName>
    </submittedName>
</protein>
<sequence>MYIAKKKCKFKGREFFIDEHIPDGYVLTEAATRLIRLGVIAEVPEGPLLPSEPSIEEQKAKMEEIPAAAEDLMKKKRGELIELADAAGLEVAENDTKKDIVDALLRAGSEGSEA</sequence>
<name>A0A9J6QYE6_9FIRM</name>
<proteinExistence type="predicted"/>
<comment type="caution">
    <text evidence="1">The sequence shown here is derived from an EMBL/GenBank/DDBJ whole genome shotgun (WGS) entry which is preliminary data.</text>
</comment>
<accession>A0A9J6QYE6</accession>
<dbReference type="AlphaFoldDB" id="A0A9J6QYE6"/>
<keyword evidence="2" id="KW-1185">Reference proteome</keyword>
<evidence type="ECO:0000313" key="2">
    <source>
        <dbReference type="Proteomes" id="UP001065549"/>
    </source>
</evidence>
<dbReference type="RefSeq" id="WP_269478761.1">
    <property type="nucleotide sequence ID" value="NZ_JAOSHN010000010.1"/>
</dbReference>
<dbReference type="Proteomes" id="UP001065549">
    <property type="component" value="Unassembled WGS sequence"/>
</dbReference>
<organism evidence="1 2">
    <name type="scientific">Hominibacterium faecale</name>
    <dbReference type="NCBI Taxonomy" id="2839743"/>
    <lineage>
        <taxon>Bacteria</taxon>
        <taxon>Bacillati</taxon>
        <taxon>Bacillota</taxon>
        <taxon>Clostridia</taxon>
        <taxon>Peptostreptococcales</taxon>
        <taxon>Anaerovoracaceae</taxon>
        <taxon>Hominibacterium</taxon>
    </lineage>
</organism>
<evidence type="ECO:0000313" key="1">
    <source>
        <dbReference type="EMBL" id="MCU7380511.1"/>
    </source>
</evidence>
<dbReference type="EMBL" id="JAOSHN010000010">
    <property type="protein sequence ID" value="MCU7380511.1"/>
    <property type="molecule type" value="Genomic_DNA"/>
</dbReference>
<gene>
    <name evidence="1" type="ORF">OBO34_19550</name>
</gene>